<evidence type="ECO:0000313" key="3">
    <source>
        <dbReference type="Proteomes" id="UP001589867"/>
    </source>
</evidence>
<dbReference type="Proteomes" id="UP001589867">
    <property type="component" value="Unassembled WGS sequence"/>
</dbReference>
<keyword evidence="2" id="KW-0378">Hydrolase</keyword>
<dbReference type="PANTHER" id="PTHR46825:SF7">
    <property type="entry name" value="D-ALANYL-D-ALANINE CARBOXYPEPTIDASE"/>
    <property type="match status" value="1"/>
</dbReference>
<evidence type="ECO:0000259" key="1">
    <source>
        <dbReference type="Pfam" id="PF00144"/>
    </source>
</evidence>
<dbReference type="GO" id="GO:0016787">
    <property type="term" value="F:hydrolase activity"/>
    <property type="evidence" value="ECO:0007669"/>
    <property type="project" value="UniProtKB-KW"/>
</dbReference>
<reference evidence="2 3" key="1">
    <citation type="submission" date="2024-09" db="EMBL/GenBank/DDBJ databases">
        <authorList>
            <person name="Sun Q."/>
            <person name="Mori K."/>
        </authorList>
    </citation>
    <scope>NUCLEOTIDE SEQUENCE [LARGE SCALE GENOMIC DNA]</scope>
    <source>
        <strain evidence="2 3">TBRC 3947</strain>
    </source>
</reference>
<dbReference type="InterPro" id="IPR001466">
    <property type="entry name" value="Beta-lactam-related"/>
</dbReference>
<dbReference type="InterPro" id="IPR012338">
    <property type="entry name" value="Beta-lactam/transpept-like"/>
</dbReference>
<organism evidence="2 3">
    <name type="scientific">Phytohabitans kaempferiae</name>
    <dbReference type="NCBI Taxonomy" id="1620943"/>
    <lineage>
        <taxon>Bacteria</taxon>
        <taxon>Bacillati</taxon>
        <taxon>Actinomycetota</taxon>
        <taxon>Actinomycetes</taxon>
        <taxon>Micromonosporales</taxon>
        <taxon>Micromonosporaceae</taxon>
    </lineage>
</organism>
<dbReference type="SUPFAM" id="SSF56601">
    <property type="entry name" value="beta-lactamase/transpeptidase-like"/>
    <property type="match status" value="1"/>
</dbReference>
<evidence type="ECO:0000313" key="2">
    <source>
        <dbReference type="EMBL" id="MFC0527771.1"/>
    </source>
</evidence>
<comment type="caution">
    <text evidence="2">The sequence shown here is derived from an EMBL/GenBank/DDBJ whole genome shotgun (WGS) entry which is preliminary data.</text>
</comment>
<dbReference type="Pfam" id="PF00144">
    <property type="entry name" value="Beta-lactamase"/>
    <property type="match status" value="1"/>
</dbReference>
<dbReference type="EMBL" id="JBHLUH010000010">
    <property type="protein sequence ID" value="MFC0527771.1"/>
    <property type="molecule type" value="Genomic_DNA"/>
</dbReference>
<dbReference type="Gene3D" id="3.40.710.10">
    <property type="entry name" value="DD-peptidase/beta-lactamase superfamily"/>
    <property type="match status" value="1"/>
</dbReference>
<protein>
    <submittedName>
        <fullName evidence="2">Serine hydrolase domain-containing protein</fullName>
        <ecNumber evidence="2">3.-.-.-</ecNumber>
    </submittedName>
</protein>
<keyword evidence="3" id="KW-1185">Reference proteome</keyword>
<dbReference type="PANTHER" id="PTHR46825">
    <property type="entry name" value="D-ALANYL-D-ALANINE-CARBOXYPEPTIDASE/ENDOPEPTIDASE AMPH"/>
    <property type="match status" value="1"/>
</dbReference>
<proteinExistence type="predicted"/>
<sequence length="367" mass="38279">MRRALAAVHAAGVPAAFAEVRDGGRTWSGAAGTADLSTARPAKPDMRHRVGSITKSFVATTVLQLVAEGKVGLDDPIGRHLPELVPGELGQQVTVRMLLNHTSGIGNYTDALLGSLAGVISVGSTSYAPEELVRIGLSLPVTGAPGEGHSYSNTGYILAGLLIEKVTGNDAAAEITRRIIRPLRLTSTYFPGDDPKIRVPHAGAHFALLGVRDFATYQMSWAWMAGELISTPADLDTFYRALLGGKLLPPAQLAQMRTTVPMDPAQPEVGGYGLGLYWNATPCGPAWGHDGGVVGQITLSLHAPDGSRQLSLATNLSHYQLGVPELHPIDAAWLGFAVTGLCPGATAQRAAAPPRLPLPGALPVPAG</sequence>
<name>A0ABV6LZ98_9ACTN</name>
<gene>
    <name evidence="2" type="ORF">ACFFIA_08870</name>
</gene>
<dbReference type="InterPro" id="IPR050491">
    <property type="entry name" value="AmpC-like"/>
</dbReference>
<accession>A0ABV6LZ98</accession>
<dbReference type="RefSeq" id="WP_377248607.1">
    <property type="nucleotide sequence ID" value="NZ_JBHLUH010000010.1"/>
</dbReference>
<feature type="domain" description="Beta-lactamase-related" evidence="1">
    <location>
        <begin position="11"/>
        <end position="312"/>
    </location>
</feature>
<dbReference type="EC" id="3.-.-.-" evidence="2"/>